<dbReference type="AlphaFoldDB" id="A0A834TWI2"/>
<reference evidence="1" key="1">
    <citation type="submission" date="2020-09" db="EMBL/GenBank/DDBJ databases">
        <title>Genome-Enabled Discovery of Anthraquinone Biosynthesis in Senna tora.</title>
        <authorList>
            <person name="Kang S.-H."/>
            <person name="Pandey R.P."/>
            <person name="Lee C.-M."/>
            <person name="Sim J.-S."/>
            <person name="Jeong J.-T."/>
            <person name="Choi B.-S."/>
            <person name="Jung M."/>
            <person name="Ginzburg D."/>
            <person name="Zhao K."/>
            <person name="Won S.Y."/>
            <person name="Oh T.-J."/>
            <person name="Yu Y."/>
            <person name="Kim N.-H."/>
            <person name="Lee O.R."/>
            <person name="Lee T.-H."/>
            <person name="Bashyal P."/>
            <person name="Kim T.-S."/>
            <person name="Lee W.-H."/>
            <person name="Kawkins C."/>
            <person name="Kim C.-K."/>
            <person name="Kim J.S."/>
            <person name="Ahn B.O."/>
            <person name="Rhee S.Y."/>
            <person name="Sohng J.K."/>
        </authorList>
    </citation>
    <scope>NUCLEOTIDE SEQUENCE</scope>
    <source>
        <tissue evidence="1">Leaf</tissue>
    </source>
</reference>
<gene>
    <name evidence="1" type="ORF">G2W53_020471</name>
</gene>
<dbReference type="EMBL" id="JAAIUW010000006">
    <property type="protein sequence ID" value="KAF7829307.1"/>
    <property type="molecule type" value="Genomic_DNA"/>
</dbReference>
<comment type="caution">
    <text evidence="1">The sequence shown here is derived from an EMBL/GenBank/DDBJ whole genome shotgun (WGS) entry which is preliminary data.</text>
</comment>
<name>A0A834TWI2_9FABA</name>
<sequence length="24" mass="2798">MKNATSVRHMSFMKNNEELASIKM</sequence>
<proteinExistence type="predicted"/>
<evidence type="ECO:0000313" key="2">
    <source>
        <dbReference type="Proteomes" id="UP000634136"/>
    </source>
</evidence>
<accession>A0A834TWI2</accession>
<keyword evidence="2" id="KW-1185">Reference proteome</keyword>
<organism evidence="1 2">
    <name type="scientific">Senna tora</name>
    <dbReference type="NCBI Taxonomy" id="362788"/>
    <lineage>
        <taxon>Eukaryota</taxon>
        <taxon>Viridiplantae</taxon>
        <taxon>Streptophyta</taxon>
        <taxon>Embryophyta</taxon>
        <taxon>Tracheophyta</taxon>
        <taxon>Spermatophyta</taxon>
        <taxon>Magnoliopsida</taxon>
        <taxon>eudicotyledons</taxon>
        <taxon>Gunneridae</taxon>
        <taxon>Pentapetalae</taxon>
        <taxon>rosids</taxon>
        <taxon>fabids</taxon>
        <taxon>Fabales</taxon>
        <taxon>Fabaceae</taxon>
        <taxon>Caesalpinioideae</taxon>
        <taxon>Cassia clade</taxon>
        <taxon>Senna</taxon>
    </lineage>
</organism>
<protein>
    <submittedName>
        <fullName evidence="1">Uncharacterized protein</fullName>
    </submittedName>
</protein>
<evidence type="ECO:0000313" key="1">
    <source>
        <dbReference type="EMBL" id="KAF7829307.1"/>
    </source>
</evidence>
<dbReference type="Proteomes" id="UP000634136">
    <property type="component" value="Unassembled WGS sequence"/>
</dbReference>